<proteinExistence type="inferred from homology"/>
<feature type="chain" id="PRO_5037263396" evidence="3">
    <location>
        <begin position="19"/>
        <end position="182"/>
    </location>
</feature>
<dbReference type="InterPro" id="IPR017853">
    <property type="entry name" value="GH"/>
</dbReference>
<keyword evidence="2 3" id="KW-0732">Signal</keyword>
<dbReference type="PROSITE" id="PS51904">
    <property type="entry name" value="GLYCOSYL_HYDROL_F25_2"/>
    <property type="match status" value="1"/>
</dbReference>
<sequence>MKTFIFIAIALAIRVTDATLGFDGINSMSTSTFQCLSNSGYSFFIARVGHSTGAVDTGGIQNILNAQAAGWTSVDGYIFPSTSQSAATQVTNVINALSNAGAQIGTLWMDIEIYNWPSDKTSNQQFIQELVSTAQNAGYKVGIYSSNNNWASIVGSGWTGVSNLPLWTLAIFHLLVVGLLQL</sequence>
<evidence type="ECO:0000313" key="5">
    <source>
        <dbReference type="WBParaSite" id="ACRNAN_Path_726.g2752.t1"/>
    </source>
</evidence>
<comment type="similarity">
    <text evidence="1">Belongs to the glycosyl hydrolase 25 family.</text>
</comment>
<dbReference type="PANTHER" id="PTHR23208">
    <property type="entry name" value="LYSOZYME PROTEIN"/>
    <property type="match status" value="1"/>
</dbReference>
<dbReference type="GO" id="GO:0003796">
    <property type="term" value="F:lysozyme activity"/>
    <property type="evidence" value="ECO:0007669"/>
    <property type="project" value="InterPro"/>
</dbReference>
<evidence type="ECO:0000313" key="4">
    <source>
        <dbReference type="Proteomes" id="UP000887540"/>
    </source>
</evidence>
<accession>A0A914CC40</accession>
<dbReference type="Proteomes" id="UP000887540">
    <property type="component" value="Unplaced"/>
</dbReference>
<evidence type="ECO:0000256" key="3">
    <source>
        <dbReference type="SAM" id="SignalP"/>
    </source>
</evidence>
<dbReference type="InterPro" id="IPR002053">
    <property type="entry name" value="Glyco_hydro_25"/>
</dbReference>
<dbReference type="AlphaFoldDB" id="A0A914CC40"/>
<name>A0A914CC40_9BILA</name>
<dbReference type="Gene3D" id="3.20.20.80">
    <property type="entry name" value="Glycosidases"/>
    <property type="match status" value="1"/>
</dbReference>
<evidence type="ECO:0000256" key="2">
    <source>
        <dbReference type="ARBA" id="ARBA00022729"/>
    </source>
</evidence>
<dbReference type="PANTHER" id="PTHR23208:SF36">
    <property type="entry name" value="LYSOZYME-RELATED"/>
    <property type="match status" value="1"/>
</dbReference>
<dbReference type="GO" id="GO:0007165">
    <property type="term" value="P:signal transduction"/>
    <property type="evidence" value="ECO:0007669"/>
    <property type="project" value="TreeGrafter"/>
</dbReference>
<dbReference type="GO" id="GO:0016998">
    <property type="term" value="P:cell wall macromolecule catabolic process"/>
    <property type="evidence" value="ECO:0007669"/>
    <property type="project" value="InterPro"/>
</dbReference>
<feature type="signal peptide" evidence="3">
    <location>
        <begin position="1"/>
        <end position="18"/>
    </location>
</feature>
<dbReference type="SUPFAM" id="SSF51445">
    <property type="entry name" value="(Trans)glycosidases"/>
    <property type="match status" value="1"/>
</dbReference>
<protein>
    <submittedName>
        <fullName evidence="5">Glycoside hydrolase family 25 protein</fullName>
    </submittedName>
</protein>
<dbReference type="GO" id="GO:0045087">
    <property type="term" value="P:innate immune response"/>
    <property type="evidence" value="ECO:0007669"/>
    <property type="project" value="TreeGrafter"/>
</dbReference>
<dbReference type="WBParaSite" id="ACRNAN_Path_726.g2752.t1">
    <property type="protein sequence ID" value="ACRNAN_Path_726.g2752.t1"/>
    <property type="gene ID" value="ACRNAN_Path_726.g2752"/>
</dbReference>
<evidence type="ECO:0000256" key="1">
    <source>
        <dbReference type="ARBA" id="ARBA00010646"/>
    </source>
</evidence>
<reference evidence="5" key="1">
    <citation type="submission" date="2022-11" db="UniProtKB">
        <authorList>
            <consortium name="WormBaseParasite"/>
        </authorList>
    </citation>
    <scope>IDENTIFICATION</scope>
</reference>
<organism evidence="4 5">
    <name type="scientific">Acrobeloides nanus</name>
    <dbReference type="NCBI Taxonomy" id="290746"/>
    <lineage>
        <taxon>Eukaryota</taxon>
        <taxon>Metazoa</taxon>
        <taxon>Ecdysozoa</taxon>
        <taxon>Nematoda</taxon>
        <taxon>Chromadorea</taxon>
        <taxon>Rhabditida</taxon>
        <taxon>Tylenchina</taxon>
        <taxon>Cephalobomorpha</taxon>
        <taxon>Cephaloboidea</taxon>
        <taxon>Cephalobidae</taxon>
        <taxon>Acrobeloides</taxon>
    </lineage>
</organism>
<dbReference type="GO" id="GO:0009253">
    <property type="term" value="P:peptidoglycan catabolic process"/>
    <property type="evidence" value="ECO:0007669"/>
    <property type="project" value="InterPro"/>
</dbReference>
<dbReference type="Pfam" id="PF01183">
    <property type="entry name" value="Glyco_hydro_25"/>
    <property type="match status" value="1"/>
</dbReference>
<keyword evidence="4" id="KW-1185">Reference proteome</keyword>
<dbReference type="InterPro" id="IPR051595">
    <property type="entry name" value="GH25_Enzymes"/>
</dbReference>